<feature type="chain" id="PRO_5019406998" evidence="1">
    <location>
        <begin position="19"/>
        <end position="265"/>
    </location>
</feature>
<accession>A0A444WFD0</accession>
<evidence type="ECO:0000313" key="2">
    <source>
        <dbReference type="EMBL" id="RYJ44492.1"/>
    </source>
</evidence>
<reference evidence="2 3" key="1">
    <citation type="submission" date="2014-12" db="EMBL/GenBank/DDBJ databases">
        <title>Genome sequence of Flavobacterium beibuense RSKm HC5.</title>
        <authorList>
            <person name="Kim J.F."/>
            <person name="Song J.Y."/>
            <person name="Kwak M.-J."/>
            <person name="Lee S.-W."/>
        </authorList>
    </citation>
    <scope>NUCLEOTIDE SEQUENCE [LARGE SCALE GENOMIC DNA]</scope>
    <source>
        <strain evidence="2 3">RSKm HC5</strain>
    </source>
</reference>
<feature type="signal peptide" evidence="1">
    <location>
        <begin position="1"/>
        <end position="18"/>
    </location>
</feature>
<evidence type="ECO:0000256" key="1">
    <source>
        <dbReference type="SAM" id="SignalP"/>
    </source>
</evidence>
<proteinExistence type="predicted"/>
<dbReference type="AlphaFoldDB" id="A0A444WFD0"/>
<evidence type="ECO:0000313" key="3">
    <source>
        <dbReference type="Proteomes" id="UP000289775"/>
    </source>
</evidence>
<keyword evidence="1" id="KW-0732">Signal</keyword>
<sequence length="265" mass="29579">MKPNFTLLLLLFTTVSFSQGKTFLDFRNESTAIYPGCEDAENREDCYREKVGGLILKEINTSNTAKPLGVEEFSVKVTIYSKASGEAPFKAESDNERIKGLAVAALEKLPVITPNTDFSGNPISSTYGFYVKFKKNNSTKQYEQVTKSTTEEMKKKPHPFPMVIEHAHFKNCPAEDEFVTTCFKDKLSSWIKKEMGKDLNSLKGTKAKIKLAIDIQGNVSVKSIEADSVKLKAALEKVFIKFPKMEPAVVNGQISVMAYDMPLSF</sequence>
<name>A0A444WFD0_9FLAO</name>
<comment type="caution">
    <text evidence="2">The sequence shown here is derived from an EMBL/GenBank/DDBJ whole genome shotgun (WGS) entry which is preliminary data.</text>
</comment>
<dbReference type="OrthoDB" id="9808260at2"/>
<gene>
    <name evidence="2" type="ORF">NU09_1102</name>
</gene>
<organism evidence="2 3">
    <name type="scientific">Flavobacterium beibuense</name>
    <dbReference type="NCBI Taxonomy" id="657326"/>
    <lineage>
        <taxon>Bacteria</taxon>
        <taxon>Pseudomonadati</taxon>
        <taxon>Bacteroidota</taxon>
        <taxon>Flavobacteriia</taxon>
        <taxon>Flavobacteriales</taxon>
        <taxon>Flavobacteriaceae</taxon>
        <taxon>Flavobacterium</taxon>
    </lineage>
</organism>
<keyword evidence="3" id="KW-1185">Reference proteome</keyword>
<dbReference type="RefSeq" id="WP_129750249.1">
    <property type="nucleotide sequence ID" value="NZ_JUIW01000003.1"/>
</dbReference>
<protein>
    <submittedName>
        <fullName evidence="2">TonB family protein</fullName>
    </submittedName>
</protein>
<dbReference type="EMBL" id="JUIW01000003">
    <property type="protein sequence ID" value="RYJ44492.1"/>
    <property type="molecule type" value="Genomic_DNA"/>
</dbReference>
<dbReference type="Proteomes" id="UP000289775">
    <property type="component" value="Unassembled WGS sequence"/>
</dbReference>